<dbReference type="SUPFAM" id="SSF47655">
    <property type="entry name" value="STAT"/>
    <property type="match status" value="1"/>
</dbReference>
<dbReference type="Pfam" id="PF01017">
    <property type="entry name" value="STAT_alpha"/>
    <property type="match status" value="1"/>
</dbReference>
<sequence length="99" mass="11205">KRNYSILEAVRSLEQVQGLVLNMIQDWKRRLQLSGNGAYFEDNLGSLQEWCDKLAGMNCQIQQELGLISTCEDIASDQISGVPDKLSSLLNNLVRRHNL</sequence>
<evidence type="ECO:0000313" key="2">
    <source>
        <dbReference type="EMBL" id="GCB76014.1"/>
    </source>
</evidence>
<accession>A0A401PSA6</accession>
<dbReference type="InterPro" id="IPR013800">
    <property type="entry name" value="STAT_TF_alpha"/>
</dbReference>
<dbReference type="EMBL" id="BFAA01017766">
    <property type="protein sequence ID" value="GCB76014.1"/>
    <property type="molecule type" value="Genomic_DNA"/>
</dbReference>
<proteinExistence type="predicted"/>
<organism evidence="2 3">
    <name type="scientific">Scyliorhinus torazame</name>
    <name type="common">Cloudy catshark</name>
    <name type="synonym">Catulus torazame</name>
    <dbReference type="NCBI Taxonomy" id="75743"/>
    <lineage>
        <taxon>Eukaryota</taxon>
        <taxon>Metazoa</taxon>
        <taxon>Chordata</taxon>
        <taxon>Craniata</taxon>
        <taxon>Vertebrata</taxon>
        <taxon>Chondrichthyes</taxon>
        <taxon>Elasmobranchii</taxon>
        <taxon>Galeomorphii</taxon>
        <taxon>Galeoidea</taxon>
        <taxon>Carcharhiniformes</taxon>
        <taxon>Scyliorhinidae</taxon>
        <taxon>Scyliorhinus</taxon>
    </lineage>
</organism>
<dbReference type="InterPro" id="IPR015988">
    <property type="entry name" value="STAT_TF_CC"/>
</dbReference>
<feature type="non-terminal residue" evidence="2">
    <location>
        <position position="1"/>
    </location>
</feature>
<name>A0A401PSA6_SCYTO</name>
<keyword evidence="3" id="KW-1185">Reference proteome</keyword>
<dbReference type="GO" id="GO:0006355">
    <property type="term" value="P:regulation of DNA-templated transcription"/>
    <property type="evidence" value="ECO:0007669"/>
    <property type="project" value="InterPro"/>
</dbReference>
<dbReference type="Proteomes" id="UP000288216">
    <property type="component" value="Unassembled WGS sequence"/>
</dbReference>
<feature type="domain" description="STAT transcription factor all-alpha" evidence="1">
    <location>
        <begin position="8"/>
        <end position="68"/>
    </location>
</feature>
<dbReference type="GO" id="GO:0007165">
    <property type="term" value="P:signal transduction"/>
    <property type="evidence" value="ECO:0007669"/>
    <property type="project" value="InterPro"/>
</dbReference>
<gene>
    <name evidence="2" type="ORF">scyTo_0020967</name>
</gene>
<evidence type="ECO:0000313" key="3">
    <source>
        <dbReference type="Proteomes" id="UP000288216"/>
    </source>
</evidence>
<dbReference type="STRING" id="75743.A0A401PSA6"/>
<protein>
    <recommendedName>
        <fullName evidence="1">STAT transcription factor all-alpha domain-containing protein</fullName>
    </recommendedName>
</protein>
<evidence type="ECO:0000259" key="1">
    <source>
        <dbReference type="Pfam" id="PF01017"/>
    </source>
</evidence>
<comment type="caution">
    <text evidence="2">The sequence shown here is derived from an EMBL/GenBank/DDBJ whole genome shotgun (WGS) entry which is preliminary data.</text>
</comment>
<dbReference type="AlphaFoldDB" id="A0A401PSA6"/>
<dbReference type="Gene3D" id="1.20.1050.20">
    <property type="entry name" value="STAT transcription factor, all-alpha domain"/>
    <property type="match status" value="1"/>
</dbReference>
<reference evidence="2 3" key="1">
    <citation type="journal article" date="2018" name="Nat. Ecol. Evol.">
        <title>Shark genomes provide insights into elasmobranch evolution and the origin of vertebrates.</title>
        <authorList>
            <person name="Hara Y"/>
            <person name="Yamaguchi K"/>
            <person name="Onimaru K"/>
            <person name="Kadota M"/>
            <person name="Koyanagi M"/>
            <person name="Keeley SD"/>
            <person name="Tatsumi K"/>
            <person name="Tanaka K"/>
            <person name="Motone F"/>
            <person name="Kageyama Y"/>
            <person name="Nozu R"/>
            <person name="Adachi N"/>
            <person name="Nishimura O"/>
            <person name="Nakagawa R"/>
            <person name="Tanegashima C"/>
            <person name="Kiyatake I"/>
            <person name="Matsumoto R"/>
            <person name="Murakumo K"/>
            <person name="Nishida K"/>
            <person name="Terakita A"/>
            <person name="Kuratani S"/>
            <person name="Sato K"/>
            <person name="Hyodo S Kuraku.S."/>
        </authorList>
    </citation>
    <scope>NUCLEOTIDE SEQUENCE [LARGE SCALE GENOMIC DNA]</scope>
</reference>